<evidence type="ECO:0000313" key="2">
    <source>
        <dbReference type="Proteomes" id="UP001456344"/>
    </source>
</evidence>
<dbReference type="EMBL" id="CP150484">
    <property type="protein sequence ID" value="WYW18105.1"/>
    <property type="molecule type" value="Genomic_DNA"/>
</dbReference>
<accession>A0ACD5BFF8</accession>
<name>A0ACD5BFF8_9PSEU</name>
<keyword evidence="2" id="KW-1185">Reference proteome</keyword>
<sequence>MKARPEIVTVITRRNPLIRWSDRLEAALMIGAVLLVLLAIPFAAAAGSGAYAEGRERAVEQAANRQETTAVLLADAPPVHVRLDGVPLDEKVEVAARWTGPGGLIREGVVTVDAGMVTGNEVRIWLDALGHPVEAPVTDTDALSQGIGVGTGLWLGWLTLVATVFLACRAALGRRRAAEWAREWQRIAQNRPAA</sequence>
<dbReference type="Proteomes" id="UP001456344">
    <property type="component" value="Chromosome"/>
</dbReference>
<protein>
    <submittedName>
        <fullName evidence="1">Uncharacterized protein</fullName>
    </submittedName>
</protein>
<evidence type="ECO:0000313" key="1">
    <source>
        <dbReference type="EMBL" id="WYW18105.1"/>
    </source>
</evidence>
<gene>
    <name evidence="1" type="ORF">LCL61_21415</name>
</gene>
<organism evidence="1 2">
    <name type="scientific">Amycolatopsis coloradensis</name>
    <dbReference type="NCBI Taxonomy" id="76021"/>
    <lineage>
        <taxon>Bacteria</taxon>
        <taxon>Bacillati</taxon>
        <taxon>Actinomycetota</taxon>
        <taxon>Actinomycetes</taxon>
        <taxon>Pseudonocardiales</taxon>
        <taxon>Pseudonocardiaceae</taxon>
        <taxon>Amycolatopsis</taxon>
    </lineage>
</organism>
<reference evidence="1" key="1">
    <citation type="submission" date="2023-10" db="EMBL/GenBank/DDBJ databases">
        <title>Whole genome sequencing of actinobacterial strain Amycolatopsis sp. (BCA-696) identifies the underlying plant growth-promoting genes.</title>
        <authorList>
            <person name="Gandham P."/>
            <person name="Vadla N."/>
            <person name="Saji A."/>
            <person name="Srinivas V."/>
            <person name="Ruperao P."/>
            <person name="Selvanayagam S."/>
            <person name="Saxena R.K."/>
            <person name="Rathore A."/>
            <person name="Gopalakrishnan S."/>
            <person name="Thakur V."/>
        </authorList>
    </citation>
    <scope>NUCLEOTIDE SEQUENCE</scope>
    <source>
        <strain evidence="1">BCA-696</strain>
    </source>
</reference>
<proteinExistence type="predicted"/>